<comment type="caution">
    <text evidence="7">The sequence shown here is derived from an EMBL/GenBank/DDBJ whole genome shotgun (WGS) entry which is preliminary data.</text>
</comment>
<name>A0A371PCH7_9ACTN</name>
<dbReference type="InterPro" id="IPR025110">
    <property type="entry name" value="AMP-bd_C"/>
</dbReference>
<protein>
    <submittedName>
        <fullName evidence="7">Fatty acid--CoA ligase</fullName>
    </submittedName>
</protein>
<reference evidence="7 8" key="1">
    <citation type="submission" date="2018-08" db="EMBL/GenBank/DDBJ databases">
        <title>Aeromicrobium sp. M2KJ-4, whole genome shotgun sequence.</title>
        <authorList>
            <person name="Tuo L."/>
        </authorList>
    </citation>
    <scope>NUCLEOTIDE SEQUENCE [LARGE SCALE GENOMIC DNA]</scope>
    <source>
        <strain evidence="7 8">M2KJ-4</strain>
    </source>
</reference>
<feature type="domain" description="AMP-binding enzyme C-terminal" evidence="6">
    <location>
        <begin position="453"/>
        <end position="527"/>
    </location>
</feature>
<accession>A0A371PCH7</accession>
<evidence type="ECO:0000259" key="5">
    <source>
        <dbReference type="Pfam" id="PF00501"/>
    </source>
</evidence>
<dbReference type="InterPro" id="IPR000873">
    <property type="entry name" value="AMP-dep_synth/lig_dom"/>
</dbReference>
<dbReference type="Proteomes" id="UP000265581">
    <property type="component" value="Unassembled WGS sequence"/>
</dbReference>
<dbReference type="PANTHER" id="PTHR43859">
    <property type="entry name" value="ACYL-ACTIVATING ENZYME"/>
    <property type="match status" value="1"/>
</dbReference>
<dbReference type="Gene3D" id="3.40.50.12780">
    <property type="entry name" value="N-terminal domain of ligase-like"/>
    <property type="match status" value="1"/>
</dbReference>
<dbReference type="NCBIfam" id="NF004837">
    <property type="entry name" value="PRK06187.1"/>
    <property type="match status" value="1"/>
</dbReference>
<dbReference type="AlphaFoldDB" id="A0A371PCH7"/>
<dbReference type="PANTHER" id="PTHR43859:SF4">
    <property type="entry name" value="BUTANOATE--COA LIGASE AAE1-RELATED"/>
    <property type="match status" value="1"/>
</dbReference>
<dbReference type="GO" id="GO:0006631">
    <property type="term" value="P:fatty acid metabolic process"/>
    <property type="evidence" value="ECO:0007669"/>
    <property type="project" value="UniProtKB-KW"/>
</dbReference>
<dbReference type="InterPro" id="IPR042099">
    <property type="entry name" value="ANL_N_sf"/>
</dbReference>
<proteinExistence type="inferred from homology"/>
<gene>
    <name evidence="7" type="ORF">DX116_05780</name>
</gene>
<comment type="similarity">
    <text evidence="1">Belongs to the ATP-dependent AMP-binding enzyme family.</text>
</comment>
<dbReference type="InterPro" id="IPR045851">
    <property type="entry name" value="AMP-bd_C_sf"/>
</dbReference>
<dbReference type="GO" id="GO:0016874">
    <property type="term" value="F:ligase activity"/>
    <property type="evidence" value="ECO:0007669"/>
    <property type="project" value="UniProtKB-KW"/>
</dbReference>
<evidence type="ECO:0000256" key="4">
    <source>
        <dbReference type="ARBA" id="ARBA00023098"/>
    </source>
</evidence>
<dbReference type="RefSeq" id="WP_119703204.1">
    <property type="nucleotide sequence ID" value="NZ_JBHSOI010000001.1"/>
</dbReference>
<dbReference type="OrthoDB" id="9803968at2"/>
<evidence type="ECO:0000256" key="3">
    <source>
        <dbReference type="ARBA" id="ARBA00022832"/>
    </source>
</evidence>
<dbReference type="SUPFAM" id="SSF56801">
    <property type="entry name" value="Acetyl-CoA synthetase-like"/>
    <property type="match status" value="1"/>
</dbReference>
<keyword evidence="8" id="KW-1185">Reference proteome</keyword>
<dbReference type="Pfam" id="PF00501">
    <property type="entry name" value="AMP-binding"/>
    <property type="match status" value="1"/>
</dbReference>
<dbReference type="Pfam" id="PF13193">
    <property type="entry name" value="AMP-binding_C"/>
    <property type="match status" value="1"/>
</dbReference>
<dbReference type="EMBL" id="QUBR01000001">
    <property type="protein sequence ID" value="REK73090.1"/>
    <property type="molecule type" value="Genomic_DNA"/>
</dbReference>
<evidence type="ECO:0000313" key="8">
    <source>
        <dbReference type="Proteomes" id="UP000265581"/>
    </source>
</evidence>
<dbReference type="Gene3D" id="3.30.300.30">
    <property type="match status" value="1"/>
</dbReference>
<organism evidence="7 8">
    <name type="scientific">Aeromicrobium endophyticum</name>
    <dbReference type="NCBI Taxonomy" id="2292704"/>
    <lineage>
        <taxon>Bacteria</taxon>
        <taxon>Bacillati</taxon>
        <taxon>Actinomycetota</taxon>
        <taxon>Actinomycetes</taxon>
        <taxon>Propionibacteriales</taxon>
        <taxon>Nocardioidaceae</taxon>
        <taxon>Aeromicrobium</taxon>
    </lineage>
</organism>
<dbReference type="InterPro" id="IPR020845">
    <property type="entry name" value="AMP-binding_CS"/>
</dbReference>
<evidence type="ECO:0000259" key="6">
    <source>
        <dbReference type="Pfam" id="PF13193"/>
    </source>
</evidence>
<keyword evidence="4" id="KW-0443">Lipid metabolism</keyword>
<feature type="domain" description="AMP-dependent synthetase/ligase" evidence="5">
    <location>
        <begin position="21"/>
        <end position="403"/>
    </location>
</feature>
<dbReference type="FunFam" id="3.30.300.30:FF:000008">
    <property type="entry name" value="2,3-dihydroxybenzoate-AMP ligase"/>
    <property type="match status" value="1"/>
</dbReference>
<sequence length="540" mass="58133">MDASMQDRPLTIAHIFERAERLFARKTIVGSSPAGTTSITYAQWAGRVRRLATALDLLGVPEGARVATFANNSQQHLELYFAVPITKRVVHTINIRLADEHLRYIIDHAADDVVFVDRGLLARLWPLADSVASVRHWIVLPDGTDAALPADPRVHDYEDLIASAAPTEGSFADAFVLADEGSAAGLCFSSGTTGLPKGVVYSHRSTVLHCMMTLSAGLLGLEERDTVMPVVPMFHANAWGLPHGAIMAGADLVMPGASMAPHDLLSLIADHGVTVTAGVPTVWNSMAPLLTDYDLSTLRMVLGGGSAIAPALSQAWQEGAGVPITHSWGMTEASPVAVVGGTRSWHDDLDEQSRLAVRSAQGQSVPLVDLRIVDVETGRHQPWDGAAIGELQVAGPWIASGYLNHPAPDAFTADGWLRTGDMATIDEDGYLRLVDRLKDLIKSGGEWISSVDLESALVSHPDIVEAAVIARPDVKWVERPVACIVRRPDSSMTAEDVIAHLRPLVATWWLPDEVVFMDDLPKTGTGKLSKVTLRSTMHFT</sequence>
<evidence type="ECO:0000256" key="2">
    <source>
        <dbReference type="ARBA" id="ARBA00022598"/>
    </source>
</evidence>
<evidence type="ECO:0000313" key="7">
    <source>
        <dbReference type="EMBL" id="REK73090.1"/>
    </source>
</evidence>
<dbReference type="CDD" id="cd12119">
    <property type="entry name" value="ttLC_FACS_AlkK_like"/>
    <property type="match status" value="1"/>
</dbReference>
<evidence type="ECO:0000256" key="1">
    <source>
        <dbReference type="ARBA" id="ARBA00006432"/>
    </source>
</evidence>
<dbReference type="PROSITE" id="PS00455">
    <property type="entry name" value="AMP_BINDING"/>
    <property type="match status" value="1"/>
</dbReference>
<keyword evidence="2 7" id="KW-0436">Ligase</keyword>
<keyword evidence="3" id="KW-0276">Fatty acid metabolism</keyword>